<feature type="binding site" evidence="3">
    <location>
        <position position="87"/>
    </location>
    <ligand>
        <name>substrate</name>
    </ligand>
</feature>
<dbReference type="Gene3D" id="3.40.50.10470">
    <property type="entry name" value="Translation initiation factor eif-2b, domain 2"/>
    <property type="match status" value="1"/>
</dbReference>
<dbReference type="NCBIfam" id="TIGR00512">
    <property type="entry name" value="salvage_mtnA"/>
    <property type="match status" value="1"/>
</dbReference>
<comment type="catalytic activity">
    <reaction evidence="2 3">
        <text>5-(methylsulfanyl)-alpha-D-ribose 1-phosphate = 5-(methylsulfanyl)-D-ribulose 1-phosphate</text>
        <dbReference type="Rhea" id="RHEA:19989"/>
        <dbReference type="ChEBI" id="CHEBI:58533"/>
        <dbReference type="ChEBI" id="CHEBI:58548"/>
        <dbReference type="EC" id="5.3.1.23"/>
    </reaction>
</comment>
<reference evidence="4 5" key="1">
    <citation type="submission" date="2018-11" db="EMBL/GenBank/DDBJ databases">
        <title>Genomic Encyclopedia of Type Strains, Phase IV (KMG-IV): sequencing the most valuable type-strain genomes for metagenomic binning, comparative biology and taxonomic classification.</title>
        <authorList>
            <person name="Goeker M."/>
        </authorList>
    </citation>
    <scope>NUCLEOTIDE SEQUENCE [LARGE SCALE GENOMIC DNA]</scope>
    <source>
        <strain evidence="4 5">DSM 102936</strain>
    </source>
</reference>
<dbReference type="SUPFAM" id="SSF100950">
    <property type="entry name" value="NagB/RpiA/CoA transferase-like"/>
    <property type="match status" value="1"/>
</dbReference>
<dbReference type="InterPro" id="IPR011559">
    <property type="entry name" value="Initiation_fac_2B_a/b/d"/>
</dbReference>
<accession>A0A3N5BF09</accession>
<comment type="caution">
    <text evidence="4">The sequence shown here is derived from an EMBL/GenBank/DDBJ whole genome shotgun (WGS) entry which is preliminary data.</text>
</comment>
<dbReference type="InterPro" id="IPR037171">
    <property type="entry name" value="NagB/RpiA_transferase-like"/>
</dbReference>
<evidence type="ECO:0000256" key="1">
    <source>
        <dbReference type="ARBA" id="ARBA00023235"/>
    </source>
</evidence>
<dbReference type="InterPro" id="IPR005251">
    <property type="entry name" value="IF-M1Pi"/>
</dbReference>
<dbReference type="PANTHER" id="PTHR43475">
    <property type="entry name" value="METHYLTHIORIBOSE-1-PHOSPHATE ISOMERASE"/>
    <property type="match status" value="1"/>
</dbReference>
<dbReference type="Gene3D" id="1.20.120.420">
    <property type="entry name" value="translation initiation factor eif-2b, domain 1"/>
    <property type="match status" value="1"/>
</dbReference>
<dbReference type="OrthoDB" id="9803436at2"/>
<dbReference type="FunFam" id="3.40.50.10470:FF:000006">
    <property type="entry name" value="Methylthioribose-1-phosphate isomerase"/>
    <property type="match status" value="1"/>
</dbReference>
<dbReference type="GO" id="GO:0046523">
    <property type="term" value="F:S-methyl-5-thioribose-1-phosphate isomerase activity"/>
    <property type="evidence" value="ECO:0007669"/>
    <property type="project" value="UniProtKB-UniRule"/>
</dbReference>
<dbReference type="PANTHER" id="PTHR43475:SF1">
    <property type="entry name" value="METHYLTHIORIBOSE-1-PHOSPHATE ISOMERASE"/>
    <property type="match status" value="1"/>
</dbReference>
<evidence type="ECO:0000256" key="2">
    <source>
        <dbReference type="ARBA" id="ARBA00052401"/>
    </source>
</evidence>
<evidence type="ECO:0000313" key="5">
    <source>
        <dbReference type="Proteomes" id="UP000282654"/>
    </source>
</evidence>
<dbReference type="AlphaFoldDB" id="A0A3N5BF09"/>
<dbReference type="FunFam" id="1.20.120.420:FF:000003">
    <property type="entry name" value="Methylthioribose-1-phosphate isomerase"/>
    <property type="match status" value="1"/>
</dbReference>
<dbReference type="InterPro" id="IPR027363">
    <property type="entry name" value="M1Pi_N"/>
</dbReference>
<comment type="function">
    <text evidence="3">Catalyzes the interconversion of methylthioribose-1-phosphate (MTR-1-P) into methylthioribulose-1-phosphate (MTRu-1-P).</text>
</comment>
<proteinExistence type="inferred from homology"/>
<evidence type="ECO:0000313" key="4">
    <source>
        <dbReference type="EMBL" id="RPF42611.1"/>
    </source>
</evidence>
<feature type="binding site" evidence="3">
    <location>
        <position position="194"/>
    </location>
    <ligand>
        <name>substrate</name>
    </ligand>
</feature>
<gene>
    <name evidence="3" type="primary">mtnA</name>
    <name evidence="4" type="ORF">EDD75_1713</name>
</gene>
<comment type="similarity">
    <text evidence="3">Belongs to the EIF-2B alpha/beta/delta subunits family. MtnA subfamily.</text>
</comment>
<feature type="binding site" evidence="3">
    <location>
        <begin position="245"/>
        <end position="246"/>
    </location>
    <ligand>
        <name>substrate</name>
    </ligand>
</feature>
<feature type="site" description="Transition state stabilizer" evidence="3">
    <location>
        <position position="155"/>
    </location>
</feature>
<dbReference type="Pfam" id="PF01008">
    <property type="entry name" value="IF-2B"/>
    <property type="match status" value="1"/>
</dbReference>
<evidence type="ECO:0000256" key="3">
    <source>
        <dbReference type="HAMAP-Rule" id="MF_01678"/>
    </source>
</evidence>
<dbReference type="HAMAP" id="MF_01678">
    <property type="entry name" value="Salvage_MtnA"/>
    <property type="match status" value="1"/>
</dbReference>
<dbReference type="InterPro" id="IPR000649">
    <property type="entry name" value="IF-2B-related"/>
</dbReference>
<dbReference type="UniPathway" id="UPA00904">
    <property type="reaction ID" value="UER00874"/>
</dbReference>
<protein>
    <recommendedName>
        <fullName evidence="3">Methylthioribose-1-phosphate isomerase</fullName>
        <shortName evidence="3">M1Pi</shortName>
        <shortName evidence="3">MTR-1-P isomerase</shortName>
        <ecNumber evidence="3">5.3.1.23</ecNumber>
    </recommendedName>
    <alternativeName>
        <fullName evidence="3">S-methyl-5-thioribose-1-phosphate isomerase</fullName>
    </alternativeName>
</protein>
<dbReference type="EMBL" id="RKRE01000003">
    <property type="protein sequence ID" value="RPF42611.1"/>
    <property type="molecule type" value="Genomic_DNA"/>
</dbReference>
<keyword evidence="3" id="KW-0028">Amino-acid biosynthesis</keyword>
<keyword evidence="5" id="KW-1185">Reference proteome</keyword>
<feature type="active site" description="Proton donor" evidence="3">
    <location>
        <position position="235"/>
    </location>
</feature>
<dbReference type="GO" id="GO:0019509">
    <property type="term" value="P:L-methionine salvage from methylthioadenosine"/>
    <property type="evidence" value="ECO:0007669"/>
    <property type="project" value="UniProtKB-UniRule"/>
</dbReference>
<dbReference type="RefSeq" id="WP_123930993.1">
    <property type="nucleotide sequence ID" value="NZ_RKRE01000003.1"/>
</dbReference>
<keyword evidence="1 3" id="KW-0413">Isomerase</keyword>
<name>A0A3N5BF09_9THEO</name>
<feature type="binding site" evidence="3">
    <location>
        <begin position="44"/>
        <end position="46"/>
    </location>
    <ligand>
        <name>substrate</name>
    </ligand>
</feature>
<dbReference type="InterPro" id="IPR042529">
    <property type="entry name" value="IF_2B-like_C"/>
</dbReference>
<comment type="pathway">
    <text evidence="3">Amino-acid biosynthesis; L-methionine biosynthesis via salvage pathway; L-methionine from S-methyl-5-thio-alpha-D-ribose 1-phosphate: step 1/6.</text>
</comment>
<dbReference type="EC" id="5.3.1.23" evidence="3"/>
<dbReference type="Proteomes" id="UP000282654">
    <property type="component" value="Unassembled WGS sequence"/>
</dbReference>
<organism evidence="4 5">
    <name type="scientific">Thermodesulfitimonas autotrophica</name>
    <dbReference type="NCBI Taxonomy" id="1894989"/>
    <lineage>
        <taxon>Bacteria</taxon>
        <taxon>Bacillati</taxon>
        <taxon>Bacillota</taxon>
        <taxon>Clostridia</taxon>
        <taxon>Thermoanaerobacterales</taxon>
        <taxon>Thermoanaerobacteraceae</taxon>
        <taxon>Thermodesulfitimonas</taxon>
    </lineage>
</organism>
<sequence length="346" mass="36152">METLRWENGTLYFLDQTLLPHETRYLSLTDYRAVIEAIKRLAVRGAPAIGAAGAYAVVLAAVAAAREGREGFAARVRAAAAEIAQARPTAVNLRWAVARQLRVLDIAAGEEPEKVVARLVAEAARICAADAAANRAMGAYGAALLPPGARVLTHCNAGALATCGYGTALGVVRAAHAAGKIKMVYADETRPLLQGARLTVFELQQDGIPVTLITDGMAGYLMAKKGIDAVIVGADRIAANGDVANKIGTYSLAVLARHHGVPFYVAAPLSTIDAAASDGSAIPIEERDAAEVTSFAGVAVAPPGTRVWNPAFDVTPADLVSAIITEKGVFYPPYNFKDNQEVLPIG</sequence>
<keyword evidence="3" id="KW-0486">Methionine biosynthesis</keyword>
<dbReference type="NCBIfam" id="NF004326">
    <property type="entry name" value="PRK05720.1"/>
    <property type="match status" value="1"/>
</dbReference>
<dbReference type="NCBIfam" id="TIGR00524">
    <property type="entry name" value="eIF-2B_rel"/>
    <property type="match status" value="1"/>
</dbReference>